<evidence type="ECO:0000256" key="1">
    <source>
        <dbReference type="ARBA" id="ARBA00010928"/>
    </source>
</evidence>
<dbReference type="InterPro" id="IPR000683">
    <property type="entry name" value="Gfo/Idh/MocA-like_OxRdtase_N"/>
</dbReference>
<feature type="domain" description="GFO/IDH/MocA-like oxidoreductase" evidence="5">
    <location>
        <begin position="213"/>
        <end position="327"/>
    </location>
</feature>
<comment type="caution">
    <text evidence="6">The sequence shown here is derived from an EMBL/GenBank/DDBJ whole genome shotgun (WGS) entry which is preliminary data.</text>
</comment>
<protein>
    <submittedName>
        <fullName evidence="6">Glucose--fructose oxidoreductase</fullName>
    </submittedName>
</protein>
<dbReference type="InterPro" id="IPR050984">
    <property type="entry name" value="Gfo/Idh/MocA_domain"/>
</dbReference>
<accession>A0ABQ4U0U7</accession>
<reference evidence="6" key="1">
    <citation type="journal article" date="2021" name="Front. Microbiol.">
        <title>Comprehensive Comparative Genomics and Phenotyping of Methylobacterium Species.</title>
        <authorList>
            <person name="Alessa O."/>
            <person name="Ogura Y."/>
            <person name="Fujitani Y."/>
            <person name="Takami H."/>
            <person name="Hayashi T."/>
            <person name="Sahin N."/>
            <person name="Tani A."/>
        </authorList>
    </citation>
    <scope>NUCLEOTIDE SEQUENCE</scope>
    <source>
        <strain evidence="6">DSM 23632</strain>
    </source>
</reference>
<dbReference type="InterPro" id="IPR055170">
    <property type="entry name" value="GFO_IDH_MocA-like_dom"/>
</dbReference>
<keyword evidence="2" id="KW-0560">Oxidoreductase</keyword>
<evidence type="ECO:0000313" key="6">
    <source>
        <dbReference type="EMBL" id="GJE60454.1"/>
    </source>
</evidence>
<dbReference type="InterPro" id="IPR036291">
    <property type="entry name" value="NAD(P)-bd_dom_sf"/>
</dbReference>
<dbReference type="PANTHER" id="PTHR22604">
    <property type="entry name" value="OXIDOREDUCTASES"/>
    <property type="match status" value="1"/>
</dbReference>
<dbReference type="Proteomes" id="UP001055057">
    <property type="component" value="Unassembled WGS sequence"/>
</dbReference>
<evidence type="ECO:0000256" key="2">
    <source>
        <dbReference type="ARBA" id="ARBA00023002"/>
    </source>
</evidence>
<dbReference type="InterPro" id="IPR006311">
    <property type="entry name" value="TAT_signal"/>
</dbReference>
<dbReference type="SUPFAM" id="SSF55347">
    <property type="entry name" value="Glyceraldehyde-3-phosphate dehydrogenase-like, C-terminal domain"/>
    <property type="match status" value="1"/>
</dbReference>
<gene>
    <name evidence="6" type="primary">gfo</name>
    <name evidence="6" type="ORF">MPOCJGCO_2566</name>
</gene>
<feature type="region of interest" description="Disordered" evidence="3">
    <location>
        <begin position="413"/>
        <end position="437"/>
    </location>
</feature>
<dbReference type="PANTHER" id="PTHR22604:SF105">
    <property type="entry name" value="TRANS-1,2-DIHYDROBENZENE-1,2-DIOL DEHYDROGENASE"/>
    <property type="match status" value="1"/>
</dbReference>
<dbReference type="RefSeq" id="WP_238183071.1">
    <property type="nucleotide sequence ID" value="NZ_BPRB01000137.1"/>
</dbReference>
<dbReference type="PRINTS" id="PR01775">
    <property type="entry name" value="GLFROXRDTASE"/>
</dbReference>
<reference evidence="6" key="2">
    <citation type="submission" date="2021-08" db="EMBL/GenBank/DDBJ databases">
        <authorList>
            <person name="Tani A."/>
            <person name="Ola A."/>
            <person name="Ogura Y."/>
            <person name="Katsura K."/>
            <person name="Hayashi T."/>
        </authorList>
    </citation>
    <scope>NUCLEOTIDE SEQUENCE</scope>
    <source>
        <strain evidence="6">DSM 23632</strain>
    </source>
</reference>
<feature type="domain" description="Gfo/Idh/MocA-like oxidoreductase N-terminal" evidence="4">
    <location>
        <begin position="82"/>
        <end position="204"/>
    </location>
</feature>
<dbReference type="InterPro" id="IPR008354">
    <property type="entry name" value="Glc-Fru_OxRdtase_bac"/>
</dbReference>
<dbReference type="PROSITE" id="PS51318">
    <property type="entry name" value="TAT"/>
    <property type="match status" value="1"/>
</dbReference>
<comment type="similarity">
    <text evidence="1">Belongs to the Gfo/Idh/MocA family.</text>
</comment>
<dbReference type="Pfam" id="PF01408">
    <property type="entry name" value="GFO_IDH_MocA"/>
    <property type="match status" value="1"/>
</dbReference>
<dbReference type="SUPFAM" id="SSF51735">
    <property type="entry name" value="NAD(P)-binding Rossmann-fold domains"/>
    <property type="match status" value="1"/>
</dbReference>
<dbReference type="Gene3D" id="3.30.360.10">
    <property type="entry name" value="Dihydrodipicolinate Reductase, domain 2"/>
    <property type="match status" value="1"/>
</dbReference>
<evidence type="ECO:0000313" key="7">
    <source>
        <dbReference type="Proteomes" id="UP001055057"/>
    </source>
</evidence>
<dbReference type="EMBL" id="BPRB01000137">
    <property type="protein sequence ID" value="GJE60454.1"/>
    <property type="molecule type" value="Genomic_DNA"/>
</dbReference>
<dbReference type="Pfam" id="PF22725">
    <property type="entry name" value="GFO_IDH_MocA_C3"/>
    <property type="match status" value="1"/>
</dbReference>
<organism evidence="6 7">
    <name type="scientific">Methylobacterium trifolii</name>
    <dbReference type="NCBI Taxonomy" id="1003092"/>
    <lineage>
        <taxon>Bacteria</taxon>
        <taxon>Pseudomonadati</taxon>
        <taxon>Pseudomonadota</taxon>
        <taxon>Alphaproteobacteria</taxon>
        <taxon>Hyphomicrobiales</taxon>
        <taxon>Methylobacteriaceae</taxon>
        <taxon>Methylobacterium</taxon>
    </lineage>
</organism>
<sequence>MADDDTRLSRRTLLRVGGALTGAALAAGGGARAASGPPGPAIPADTGAIQGGRVVFLNWRGAGDQPPPPPPAPQPPGQRVGYCIVGLGRLSLEEILPALGEARRSRVTALMSGSPDKAKLVARQYGVPEQAVYGYGDWDRLKANPDVQAVYVVTPNALHRDHVVAAAGAGKHVLCEKPMATSSEEARAMIAACAQANVRLMIAYRCQYEPYNREVARLARSGEFGKPRLIQAFNGQTSGLPEQWRLKRALSGGGALPDIGLYCLNGVRALLGEEPDLVRAQSVSPADDPKFREVEESVSFTLRFPSGVVAQCMTSYGVHESRRLTLHTAGAEIDLENAFAYRGQRLTVTHRDGKAVSRDERVLGPKNQFALEIDHFSRCIQENRRPRTPGEEGLQDQVLMEAIYEAARTGAAVTVGPPPAAGTGLDATRGPEPDDAG</sequence>
<evidence type="ECO:0000259" key="4">
    <source>
        <dbReference type="Pfam" id="PF01408"/>
    </source>
</evidence>
<evidence type="ECO:0000256" key="3">
    <source>
        <dbReference type="SAM" id="MobiDB-lite"/>
    </source>
</evidence>
<proteinExistence type="inferred from homology"/>
<name>A0ABQ4U0U7_9HYPH</name>
<dbReference type="Gene3D" id="3.40.50.720">
    <property type="entry name" value="NAD(P)-binding Rossmann-like Domain"/>
    <property type="match status" value="1"/>
</dbReference>
<keyword evidence="7" id="KW-1185">Reference proteome</keyword>
<evidence type="ECO:0000259" key="5">
    <source>
        <dbReference type="Pfam" id="PF22725"/>
    </source>
</evidence>